<sequence>MTGASVAISGSEPEQLRELAGWLRGEGELRGREVTLQAGSADEAQAVLAEVRRVLDGGA</sequence>
<comment type="caution">
    <text evidence="1">The sequence shown here is derived from an EMBL/GenBank/DDBJ whole genome shotgun (WGS) entry which is preliminary data.</text>
</comment>
<proteinExistence type="predicted"/>
<evidence type="ECO:0000313" key="2">
    <source>
        <dbReference type="Proteomes" id="UP000533598"/>
    </source>
</evidence>
<reference evidence="1 2" key="1">
    <citation type="submission" date="2020-08" db="EMBL/GenBank/DDBJ databases">
        <title>Sequencing the genomes of 1000 actinobacteria strains.</title>
        <authorList>
            <person name="Klenk H.-P."/>
        </authorList>
    </citation>
    <scope>NUCLEOTIDE SEQUENCE [LARGE SCALE GENOMIC DNA]</scope>
    <source>
        <strain evidence="1 2">DSM 44230</strain>
    </source>
</reference>
<keyword evidence="2" id="KW-1185">Reference proteome</keyword>
<evidence type="ECO:0000313" key="1">
    <source>
        <dbReference type="EMBL" id="MBB4677363.1"/>
    </source>
</evidence>
<name>A0A7W7FUE1_9PSEU</name>
<organism evidence="1 2">
    <name type="scientific">Crossiella cryophila</name>
    <dbReference type="NCBI Taxonomy" id="43355"/>
    <lineage>
        <taxon>Bacteria</taxon>
        <taxon>Bacillati</taxon>
        <taxon>Actinomycetota</taxon>
        <taxon>Actinomycetes</taxon>
        <taxon>Pseudonocardiales</taxon>
        <taxon>Pseudonocardiaceae</taxon>
        <taxon>Crossiella</taxon>
    </lineage>
</organism>
<dbReference type="RefSeq" id="WP_185003324.1">
    <property type="nucleotide sequence ID" value="NZ_BAAAUI010000032.1"/>
</dbReference>
<accession>A0A7W7FUE1</accession>
<gene>
    <name evidence="1" type="ORF">HNR67_003481</name>
</gene>
<dbReference type="Proteomes" id="UP000533598">
    <property type="component" value="Unassembled WGS sequence"/>
</dbReference>
<protein>
    <submittedName>
        <fullName evidence="1">Uncharacterized protein</fullName>
    </submittedName>
</protein>
<dbReference type="AlphaFoldDB" id="A0A7W7FUE1"/>
<dbReference type="EMBL" id="JACHMH010000001">
    <property type="protein sequence ID" value="MBB4677363.1"/>
    <property type="molecule type" value="Genomic_DNA"/>
</dbReference>